<accession>J3PBW7</accession>
<dbReference type="Proteomes" id="UP000006039">
    <property type="component" value="Unassembled WGS sequence"/>
</dbReference>
<evidence type="ECO:0000313" key="4">
    <source>
        <dbReference type="EnsemblFungi" id="EJT71737"/>
    </source>
</evidence>
<name>J3PBW7_GAET3</name>
<keyword evidence="5" id="KW-1185">Reference proteome</keyword>
<dbReference type="EMBL" id="GL385400">
    <property type="protein sequence ID" value="EJT71737.1"/>
    <property type="molecule type" value="Genomic_DNA"/>
</dbReference>
<evidence type="ECO:0000313" key="5">
    <source>
        <dbReference type="Proteomes" id="UP000006039"/>
    </source>
</evidence>
<reference evidence="3" key="3">
    <citation type="submission" date="2010-09" db="EMBL/GenBank/DDBJ databases">
        <title>Annotation of Gaeumannomyces graminis var. tritici R3-111a-1.</title>
        <authorList>
            <consortium name="The Broad Institute Genome Sequencing Platform"/>
            <person name="Ma L.-J."/>
            <person name="Dead R."/>
            <person name="Young S.K."/>
            <person name="Zeng Q."/>
            <person name="Gargeya S."/>
            <person name="Fitzgerald M."/>
            <person name="Haas B."/>
            <person name="Abouelleil A."/>
            <person name="Alvarado L."/>
            <person name="Arachchi H.M."/>
            <person name="Berlin A."/>
            <person name="Brown A."/>
            <person name="Chapman S.B."/>
            <person name="Chen Z."/>
            <person name="Dunbar C."/>
            <person name="Freedman E."/>
            <person name="Gearin G."/>
            <person name="Gellesch M."/>
            <person name="Goldberg J."/>
            <person name="Griggs A."/>
            <person name="Gujja S."/>
            <person name="Heiman D."/>
            <person name="Howarth C."/>
            <person name="Larson L."/>
            <person name="Lui A."/>
            <person name="MacDonald P.J.P."/>
            <person name="Mehta T."/>
            <person name="Montmayeur A."/>
            <person name="Murphy C."/>
            <person name="Neiman D."/>
            <person name="Pearson M."/>
            <person name="Priest M."/>
            <person name="Roberts A."/>
            <person name="Saif S."/>
            <person name="Shea T."/>
            <person name="Shenoy N."/>
            <person name="Sisk P."/>
            <person name="Stolte C."/>
            <person name="Sykes S."/>
            <person name="Yandava C."/>
            <person name="Wortman J."/>
            <person name="Nusbaum C."/>
            <person name="Birren B."/>
        </authorList>
    </citation>
    <scope>NUCLEOTIDE SEQUENCE</scope>
    <source>
        <strain evidence="3">R3-111a-1</strain>
    </source>
</reference>
<keyword evidence="2" id="KW-0732">Signal</keyword>
<gene>
    <name evidence="4" type="primary">20351449</name>
    <name evidence="3" type="ORF">GGTG_10991</name>
</gene>
<dbReference type="GeneID" id="20351449"/>
<organism evidence="3">
    <name type="scientific">Gaeumannomyces tritici (strain R3-111a-1)</name>
    <name type="common">Wheat and barley take-all root rot fungus</name>
    <name type="synonym">Gaeumannomyces graminis var. tritici</name>
    <dbReference type="NCBI Taxonomy" id="644352"/>
    <lineage>
        <taxon>Eukaryota</taxon>
        <taxon>Fungi</taxon>
        <taxon>Dikarya</taxon>
        <taxon>Ascomycota</taxon>
        <taxon>Pezizomycotina</taxon>
        <taxon>Sordariomycetes</taxon>
        <taxon>Sordariomycetidae</taxon>
        <taxon>Magnaporthales</taxon>
        <taxon>Magnaporthaceae</taxon>
        <taxon>Gaeumannomyces</taxon>
    </lineage>
</organism>
<evidence type="ECO:0000256" key="2">
    <source>
        <dbReference type="SAM" id="SignalP"/>
    </source>
</evidence>
<evidence type="ECO:0000313" key="3">
    <source>
        <dbReference type="EMBL" id="EJT71737.1"/>
    </source>
</evidence>
<sequence length="115" mass="12034">MKTQQVSLPALQLAAALYFAEGSAAAPTEPARGMSVHCVDASGTEVAGSLCDGNQKRGTYFFATRDVIDSTDKLARRGVGLPETGDLEKRTTASRKKHGVIFPWGTKPGGGNHGS</sequence>
<evidence type="ECO:0008006" key="6">
    <source>
        <dbReference type="Google" id="ProtNLM"/>
    </source>
</evidence>
<reference evidence="4" key="5">
    <citation type="submission" date="2018-04" db="UniProtKB">
        <authorList>
            <consortium name="EnsemblFungi"/>
        </authorList>
    </citation>
    <scope>IDENTIFICATION</scope>
    <source>
        <strain evidence="4">R3-111a-1</strain>
    </source>
</reference>
<evidence type="ECO:0000256" key="1">
    <source>
        <dbReference type="SAM" id="MobiDB-lite"/>
    </source>
</evidence>
<reference evidence="4" key="4">
    <citation type="journal article" date="2015" name="G3 (Bethesda)">
        <title>Genome sequences of three phytopathogenic species of the Magnaporthaceae family of fungi.</title>
        <authorList>
            <person name="Okagaki L.H."/>
            <person name="Nunes C.C."/>
            <person name="Sailsbery J."/>
            <person name="Clay B."/>
            <person name="Brown D."/>
            <person name="John T."/>
            <person name="Oh Y."/>
            <person name="Young N."/>
            <person name="Fitzgerald M."/>
            <person name="Haas B.J."/>
            <person name="Zeng Q."/>
            <person name="Young S."/>
            <person name="Adiconis X."/>
            <person name="Fan L."/>
            <person name="Levin J.Z."/>
            <person name="Mitchell T.K."/>
            <person name="Okubara P.A."/>
            <person name="Farman M.L."/>
            <person name="Kohn L.M."/>
            <person name="Birren B."/>
            <person name="Ma L.-J."/>
            <person name="Dean R.A."/>
        </authorList>
    </citation>
    <scope>NUCLEOTIDE SEQUENCE</scope>
    <source>
        <strain evidence="4">R3-111a-1</strain>
    </source>
</reference>
<dbReference type="VEuPathDB" id="FungiDB:GGTG_10991"/>
<feature type="chain" id="PRO_5015095201" description="Secreted protein" evidence="2">
    <location>
        <begin position="26"/>
        <end position="115"/>
    </location>
</feature>
<dbReference type="OrthoDB" id="10442641at2759"/>
<feature type="region of interest" description="Disordered" evidence="1">
    <location>
        <begin position="78"/>
        <end position="115"/>
    </location>
</feature>
<dbReference type="AlphaFoldDB" id="J3PBW7"/>
<dbReference type="HOGENOM" id="CLU_2109207_0_0_1"/>
<protein>
    <recommendedName>
        <fullName evidence="6">Secreted protein</fullName>
    </recommendedName>
</protein>
<dbReference type="eggNOG" id="ENOG502RPXE">
    <property type="taxonomic scope" value="Eukaryota"/>
</dbReference>
<proteinExistence type="predicted"/>
<dbReference type="RefSeq" id="XP_009227134.1">
    <property type="nucleotide sequence ID" value="XM_009228870.1"/>
</dbReference>
<reference evidence="5" key="1">
    <citation type="submission" date="2010-07" db="EMBL/GenBank/DDBJ databases">
        <title>The genome sequence of Gaeumannomyces graminis var. tritici strain R3-111a-1.</title>
        <authorList>
            <consortium name="The Broad Institute Genome Sequencing Platform"/>
            <person name="Ma L.-J."/>
            <person name="Dead R."/>
            <person name="Young S."/>
            <person name="Zeng Q."/>
            <person name="Koehrsen M."/>
            <person name="Alvarado L."/>
            <person name="Berlin A."/>
            <person name="Chapman S.B."/>
            <person name="Chen Z."/>
            <person name="Freedman E."/>
            <person name="Gellesch M."/>
            <person name="Goldberg J."/>
            <person name="Griggs A."/>
            <person name="Gujja S."/>
            <person name="Heilman E.R."/>
            <person name="Heiman D."/>
            <person name="Hepburn T."/>
            <person name="Howarth C."/>
            <person name="Jen D."/>
            <person name="Larson L."/>
            <person name="Mehta T."/>
            <person name="Neiman D."/>
            <person name="Pearson M."/>
            <person name="Roberts A."/>
            <person name="Saif S."/>
            <person name="Shea T."/>
            <person name="Shenoy N."/>
            <person name="Sisk P."/>
            <person name="Stolte C."/>
            <person name="Sykes S."/>
            <person name="Walk T."/>
            <person name="White J."/>
            <person name="Yandava C."/>
            <person name="Haas B."/>
            <person name="Nusbaum C."/>
            <person name="Birren B."/>
        </authorList>
    </citation>
    <scope>NUCLEOTIDE SEQUENCE [LARGE SCALE GENOMIC DNA]</scope>
    <source>
        <strain evidence="5">R3-111a-1</strain>
    </source>
</reference>
<reference evidence="3" key="2">
    <citation type="submission" date="2010-07" db="EMBL/GenBank/DDBJ databases">
        <authorList>
            <consortium name="The Broad Institute Genome Sequencing Platform"/>
            <consortium name="Broad Institute Genome Sequencing Center for Infectious Disease"/>
            <person name="Ma L.-J."/>
            <person name="Dead R."/>
            <person name="Young S."/>
            <person name="Zeng Q."/>
            <person name="Koehrsen M."/>
            <person name="Alvarado L."/>
            <person name="Berlin A."/>
            <person name="Chapman S.B."/>
            <person name="Chen Z."/>
            <person name="Freedman E."/>
            <person name="Gellesch M."/>
            <person name="Goldberg J."/>
            <person name="Griggs A."/>
            <person name="Gujja S."/>
            <person name="Heilman E.R."/>
            <person name="Heiman D."/>
            <person name="Hepburn T."/>
            <person name="Howarth C."/>
            <person name="Jen D."/>
            <person name="Larson L."/>
            <person name="Mehta T."/>
            <person name="Neiman D."/>
            <person name="Pearson M."/>
            <person name="Roberts A."/>
            <person name="Saif S."/>
            <person name="Shea T."/>
            <person name="Shenoy N."/>
            <person name="Sisk P."/>
            <person name="Stolte C."/>
            <person name="Sykes S."/>
            <person name="Walk T."/>
            <person name="White J."/>
            <person name="Yandava C."/>
            <person name="Haas B."/>
            <person name="Nusbaum C."/>
            <person name="Birren B."/>
        </authorList>
    </citation>
    <scope>NUCLEOTIDE SEQUENCE</scope>
    <source>
        <strain evidence="3">R3-111a-1</strain>
    </source>
</reference>
<feature type="signal peptide" evidence="2">
    <location>
        <begin position="1"/>
        <end position="25"/>
    </location>
</feature>
<dbReference type="EnsemblFungi" id="EJT71737">
    <property type="protein sequence ID" value="EJT71737"/>
    <property type="gene ID" value="GGTG_10991"/>
</dbReference>